<dbReference type="GeneID" id="114074065"/>
<dbReference type="InterPro" id="IPR054722">
    <property type="entry name" value="PolX-like_BBD"/>
</dbReference>
<proteinExistence type="predicted"/>
<reference evidence="3" key="2">
    <citation type="submission" date="2025-08" db="UniProtKB">
        <authorList>
            <consortium name="RefSeq"/>
        </authorList>
    </citation>
    <scope>IDENTIFICATION</scope>
</reference>
<evidence type="ECO:0000259" key="1">
    <source>
        <dbReference type="Pfam" id="PF22936"/>
    </source>
</evidence>
<dbReference type="Pfam" id="PF22936">
    <property type="entry name" value="Pol_BBD"/>
    <property type="match status" value="1"/>
</dbReference>
<feature type="domain" description="Retrovirus-related Pol polyprotein from transposon TNT 1-94-like beta-barrel" evidence="1">
    <location>
        <begin position="160"/>
        <end position="207"/>
    </location>
</feature>
<protein>
    <submittedName>
        <fullName evidence="3">Uncharacterized protein LOC114074065</fullName>
    </submittedName>
</protein>
<dbReference type="PANTHER" id="PTHR35317:SF11">
    <property type="entry name" value="CCHC-TYPE DOMAIN-CONTAINING PROTEIN"/>
    <property type="match status" value="1"/>
</dbReference>
<dbReference type="Proteomes" id="UP000694930">
    <property type="component" value="Chromosome 9"/>
</dbReference>
<gene>
    <name evidence="3" type="primary">LOC114074065</name>
</gene>
<dbReference type="PANTHER" id="PTHR35317">
    <property type="entry name" value="OS04G0629600 PROTEIN"/>
    <property type="match status" value="1"/>
</dbReference>
<keyword evidence="2" id="KW-1185">Reference proteome</keyword>
<name>A0ABM1UWA7_SOLPN</name>
<evidence type="ECO:0000313" key="2">
    <source>
        <dbReference type="Proteomes" id="UP000694930"/>
    </source>
</evidence>
<dbReference type="RefSeq" id="XP_027767775.1">
    <property type="nucleotide sequence ID" value="XM_027911974.1"/>
</dbReference>
<sequence length="208" mass="23928">MPLESAKAIWDFLKEEYQRDERIKSMKAMNIIREFEVQRKKDSENVKEYLDRLLSIVIKVRMLGNKFPDSRVIDTLLVTLPEKFEPTIASIKNTKDLSRITLAGLPNALQIKPYMRCQNIKNLGMMRSSTKRKDDNNKNKEKLKFVASSFASTISSDSCLIDSGCTNHMTSDEKLFERLDKTTTSRVRIGNGEYLPTKGKWTVAIEII</sequence>
<reference evidence="2" key="1">
    <citation type="journal article" date="2014" name="Nat. Genet.">
        <title>The genome of the stress-tolerant wild tomato species Solanum pennellii.</title>
        <authorList>
            <person name="Bolger A."/>
            <person name="Scossa F."/>
            <person name="Bolger M.E."/>
            <person name="Lanz C."/>
            <person name="Maumus F."/>
            <person name="Tohge T."/>
            <person name="Quesneville H."/>
            <person name="Alseekh S."/>
            <person name="Sorensen I."/>
            <person name="Lichtenstein G."/>
            <person name="Fich E.A."/>
            <person name="Conte M."/>
            <person name="Keller H."/>
            <person name="Schneeberger K."/>
            <person name="Schwacke R."/>
            <person name="Ofner I."/>
            <person name="Vrebalov J."/>
            <person name="Xu Y."/>
            <person name="Osorio S."/>
            <person name="Aflitos S.A."/>
            <person name="Schijlen E."/>
            <person name="Jimenez-Gomez J.M."/>
            <person name="Ryngajllo M."/>
            <person name="Kimura S."/>
            <person name="Kumar R."/>
            <person name="Koenig D."/>
            <person name="Headland L.R."/>
            <person name="Maloof J.N."/>
            <person name="Sinha N."/>
            <person name="van Ham R.C."/>
            <person name="Lankhorst R.K."/>
            <person name="Mao L."/>
            <person name="Vogel A."/>
            <person name="Arsova B."/>
            <person name="Panstruga R."/>
            <person name="Fei Z."/>
            <person name="Rose J.K."/>
            <person name="Zamir D."/>
            <person name="Carrari F."/>
            <person name="Giovannoni J.J."/>
            <person name="Weigel D."/>
            <person name="Usadel B."/>
            <person name="Fernie A.R."/>
        </authorList>
    </citation>
    <scope>NUCLEOTIDE SEQUENCE [LARGE SCALE GENOMIC DNA]</scope>
    <source>
        <strain evidence="2">cv. LA0716</strain>
    </source>
</reference>
<accession>A0ABM1UWA7</accession>
<organism evidence="2 3">
    <name type="scientific">Solanum pennellii</name>
    <name type="common">Tomato</name>
    <name type="synonym">Lycopersicon pennellii</name>
    <dbReference type="NCBI Taxonomy" id="28526"/>
    <lineage>
        <taxon>Eukaryota</taxon>
        <taxon>Viridiplantae</taxon>
        <taxon>Streptophyta</taxon>
        <taxon>Embryophyta</taxon>
        <taxon>Tracheophyta</taxon>
        <taxon>Spermatophyta</taxon>
        <taxon>Magnoliopsida</taxon>
        <taxon>eudicotyledons</taxon>
        <taxon>Gunneridae</taxon>
        <taxon>Pentapetalae</taxon>
        <taxon>asterids</taxon>
        <taxon>lamiids</taxon>
        <taxon>Solanales</taxon>
        <taxon>Solanaceae</taxon>
        <taxon>Solanoideae</taxon>
        <taxon>Solaneae</taxon>
        <taxon>Solanum</taxon>
        <taxon>Solanum subgen. Lycopersicon</taxon>
    </lineage>
</organism>
<dbReference type="Pfam" id="PF14223">
    <property type="entry name" value="Retrotran_gag_2"/>
    <property type="match status" value="1"/>
</dbReference>
<evidence type="ECO:0000313" key="3">
    <source>
        <dbReference type="RefSeq" id="XP_027767775.1"/>
    </source>
</evidence>